<dbReference type="SUPFAM" id="SSF47923">
    <property type="entry name" value="Ypt/Rab-GAP domain of gyp1p"/>
    <property type="match status" value="2"/>
</dbReference>
<dbReference type="Proteomes" id="UP001283341">
    <property type="component" value="Unassembled WGS sequence"/>
</dbReference>
<dbReference type="EMBL" id="JAUEDM010000016">
    <property type="protein sequence ID" value="KAK3311824.1"/>
    <property type="molecule type" value="Genomic_DNA"/>
</dbReference>
<feature type="compositionally biased region" description="Basic and acidic residues" evidence="1">
    <location>
        <begin position="571"/>
        <end position="587"/>
    </location>
</feature>
<dbReference type="InterPro" id="IPR011992">
    <property type="entry name" value="EF-hand-dom_pair"/>
</dbReference>
<evidence type="ECO:0000256" key="1">
    <source>
        <dbReference type="SAM" id="MobiDB-lite"/>
    </source>
</evidence>
<organism evidence="3 4">
    <name type="scientific">Apodospora peruviana</name>
    <dbReference type="NCBI Taxonomy" id="516989"/>
    <lineage>
        <taxon>Eukaryota</taxon>
        <taxon>Fungi</taxon>
        <taxon>Dikarya</taxon>
        <taxon>Ascomycota</taxon>
        <taxon>Pezizomycotina</taxon>
        <taxon>Sordariomycetes</taxon>
        <taxon>Sordariomycetidae</taxon>
        <taxon>Sordariales</taxon>
        <taxon>Lasiosphaeriaceae</taxon>
        <taxon>Apodospora</taxon>
    </lineage>
</organism>
<feature type="compositionally biased region" description="Acidic residues" evidence="1">
    <location>
        <begin position="815"/>
        <end position="825"/>
    </location>
</feature>
<dbReference type="FunFam" id="1.10.472.80:FF:000021">
    <property type="entry name" value="GTPase activating protein (Gyp2)"/>
    <property type="match status" value="1"/>
</dbReference>
<proteinExistence type="predicted"/>
<feature type="compositionally biased region" description="Polar residues" evidence="1">
    <location>
        <begin position="1027"/>
        <end position="1036"/>
    </location>
</feature>
<feature type="compositionally biased region" description="Basic and acidic residues" evidence="1">
    <location>
        <begin position="987"/>
        <end position="1000"/>
    </location>
</feature>
<dbReference type="InterPro" id="IPR035969">
    <property type="entry name" value="Rab-GAP_TBC_sf"/>
</dbReference>
<dbReference type="Pfam" id="PF00566">
    <property type="entry name" value="RabGAP-TBC"/>
    <property type="match status" value="1"/>
</dbReference>
<sequence length="1047" mass="115147">MLNLSSFVQKAQQLLDPTQGLNLTDSDRNPSKASLFQNQFRLPDSQHPLFEITAELTIPPANVTQGGKDRDGGYHYVGKLHLSESYLCFSTTPSSFLQSASTSTASAFTGQTHGGGPSGNGFTFPLCSIRRVERLHSQNFQVRHTSHTVWLVGAQCPENKDKKDTRPEQRITVQLAGTRVACERFCDGLKKGLRAAVGSVGRLKRVTGECYSEYLLRPEDKKNAAAPDADALWAEYLRDNGRNVTLIRQPTFHKLIRVGEIWELTSGSIYLRLENPTLYADTLAKFEGQESLAIDEIEKDLNRSLPEYPGFQSEDGIGRLRRVLTAYSWAMNIVAFFLLSALCDRLVPGYYSTTMYGTLLDQKVFESLVERTMPILWEHLVKSDVQLSVVSLPWFLSLYVNSMPLVFAFRVLDVFFVEGPKVLFQVGLAILRINGEELLDAADDGAFISVLKSYFARLDESAHPKSENPKLRAVTRFQELMVVAFKEFSEITHSSITELRLKNKDTVLNNIESFAKRTAIRNLGPDSKLLSTAELGALYDRFYGVLYERQQRDLIFKQDQARRRSKSSRPRLADVNDGHDHSVEKGRVGLGPSTSLMDYDAFREFLAGMARWAISDSPSTPRRETFPQDKDNRGFYNSFSRKSDASLLSPWGAGPEPADHEMWDVDSSAALTLQNVVTGLARHQGKARYPGNDQLFFELHDDDKDGNVDREGILRMSEALLFLSRRVLEGSLSPSNSTISLNGMADGGMNGLTNDRFLGSVSAFIRRCFEYADPDHARNQQQQYFGGSRDTQQKGDEGKPAGGDELADPDAFAIGDDDESDDDLLMMDSPTGSPRAAKRQRAPSIRLNSSTAPSTINDDAASDRRRVSRAQSEKANIALDPSNPLHITLPTLPPLSCSFHIIEGLSSSAQTPTSSTLTTFSSLGMGAGRAVGAAFGGAAGVLDNIVTDGMRVAAEVRRRMEEAQKEIEKMLCLGSGKDDCGGGYGGDPERRSVRSSDRDLLNGADAEASDVNLVGLGETESGVGRNRGNSDASGKSTAKVVGVEFDG</sequence>
<dbReference type="GO" id="GO:0031267">
    <property type="term" value="F:small GTPase binding"/>
    <property type="evidence" value="ECO:0007669"/>
    <property type="project" value="TreeGrafter"/>
</dbReference>
<feature type="domain" description="Rab-GAP TBC" evidence="2">
    <location>
        <begin position="252"/>
        <end position="419"/>
    </location>
</feature>
<protein>
    <submittedName>
        <fullName evidence="3">Rab-GTPase-TBC domain-containing protein</fullName>
    </submittedName>
</protein>
<dbReference type="Gene3D" id="1.10.472.80">
    <property type="entry name" value="Ypt/Rab-GAP domain of gyp1p, domain 3"/>
    <property type="match status" value="1"/>
</dbReference>
<dbReference type="Gene3D" id="1.10.8.270">
    <property type="entry name" value="putative rabgap domain of human tbc1 domain family member 14 like domains"/>
    <property type="match status" value="1"/>
</dbReference>
<feature type="region of interest" description="Disordered" evidence="1">
    <location>
        <begin position="558"/>
        <end position="589"/>
    </location>
</feature>
<feature type="compositionally biased region" description="Polar residues" evidence="1">
    <location>
        <begin position="846"/>
        <end position="857"/>
    </location>
</feature>
<evidence type="ECO:0000259" key="2">
    <source>
        <dbReference type="PROSITE" id="PS50086"/>
    </source>
</evidence>
<dbReference type="InterPro" id="IPR000195">
    <property type="entry name" value="Rab-GAP-TBC_dom"/>
</dbReference>
<dbReference type="GO" id="GO:0005096">
    <property type="term" value="F:GTPase activator activity"/>
    <property type="evidence" value="ECO:0007669"/>
    <property type="project" value="TreeGrafter"/>
</dbReference>
<feature type="region of interest" description="Disordered" evidence="1">
    <location>
        <begin position="785"/>
        <end position="875"/>
    </location>
</feature>
<comment type="caution">
    <text evidence="3">The sequence shown here is derived from an EMBL/GenBank/DDBJ whole genome shotgun (WGS) entry which is preliminary data.</text>
</comment>
<reference evidence="3" key="1">
    <citation type="journal article" date="2023" name="Mol. Phylogenet. Evol.">
        <title>Genome-scale phylogeny and comparative genomics of the fungal order Sordariales.</title>
        <authorList>
            <person name="Hensen N."/>
            <person name="Bonometti L."/>
            <person name="Westerberg I."/>
            <person name="Brannstrom I.O."/>
            <person name="Guillou S."/>
            <person name="Cros-Aarteil S."/>
            <person name="Calhoun S."/>
            <person name="Haridas S."/>
            <person name="Kuo A."/>
            <person name="Mondo S."/>
            <person name="Pangilinan J."/>
            <person name="Riley R."/>
            <person name="LaButti K."/>
            <person name="Andreopoulos B."/>
            <person name="Lipzen A."/>
            <person name="Chen C."/>
            <person name="Yan M."/>
            <person name="Daum C."/>
            <person name="Ng V."/>
            <person name="Clum A."/>
            <person name="Steindorff A."/>
            <person name="Ohm R.A."/>
            <person name="Martin F."/>
            <person name="Silar P."/>
            <person name="Natvig D.O."/>
            <person name="Lalanne C."/>
            <person name="Gautier V."/>
            <person name="Ament-Velasquez S.L."/>
            <person name="Kruys A."/>
            <person name="Hutchinson M.I."/>
            <person name="Powell A.J."/>
            <person name="Barry K."/>
            <person name="Miller A.N."/>
            <person name="Grigoriev I.V."/>
            <person name="Debuchy R."/>
            <person name="Gladieux P."/>
            <person name="Hiltunen Thoren M."/>
            <person name="Johannesson H."/>
        </authorList>
    </citation>
    <scope>NUCLEOTIDE SEQUENCE</scope>
    <source>
        <strain evidence="3">CBS 118394</strain>
    </source>
</reference>
<accession>A0AAE0LYQ9</accession>
<keyword evidence="4" id="KW-1185">Reference proteome</keyword>
<dbReference type="AlphaFoldDB" id="A0AAE0LYQ9"/>
<dbReference type="PANTHER" id="PTHR47219:SF20">
    <property type="entry name" value="TBC1 DOMAIN FAMILY MEMBER 2B"/>
    <property type="match status" value="1"/>
</dbReference>
<evidence type="ECO:0000313" key="3">
    <source>
        <dbReference type="EMBL" id="KAK3311824.1"/>
    </source>
</evidence>
<gene>
    <name evidence="3" type="ORF">B0H66DRAFT_578754</name>
</gene>
<dbReference type="InterPro" id="IPR050302">
    <property type="entry name" value="Rab_GAP_TBC_domain"/>
</dbReference>
<dbReference type="PROSITE" id="PS50086">
    <property type="entry name" value="TBC_RABGAP"/>
    <property type="match status" value="1"/>
</dbReference>
<evidence type="ECO:0000313" key="4">
    <source>
        <dbReference type="Proteomes" id="UP001283341"/>
    </source>
</evidence>
<dbReference type="SMART" id="SM00164">
    <property type="entry name" value="TBC"/>
    <property type="match status" value="1"/>
</dbReference>
<reference evidence="3" key="2">
    <citation type="submission" date="2023-06" db="EMBL/GenBank/DDBJ databases">
        <authorList>
            <consortium name="Lawrence Berkeley National Laboratory"/>
            <person name="Haridas S."/>
            <person name="Hensen N."/>
            <person name="Bonometti L."/>
            <person name="Westerberg I."/>
            <person name="Brannstrom I.O."/>
            <person name="Guillou S."/>
            <person name="Cros-Aarteil S."/>
            <person name="Calhoun S."/>
            <person name="Kuo A."/>
            <person name="Mondo S."/>
            <person name="Pangilinan J."/>
            <person name="Riley R."/>
            <person name="Labutti K."/>
            <person name="Andreopoulos B."/>
            <person name="Lipzen A."/>
            <person name="Chen C."/>
            <person name="Yanf M."/>
            <person name="Daum C."/>
            <person name="Ng V."/>
            <person name="Clum A."/>
            <person name="Steindorff A."/>
            <person name="Ohm R."/>
            <person name="Martin F."/>
            <person name="Silar P."/>
            <person name="Natvig D."/>
            <person name="Lalanne C."/>
            <person name="Gautier V."/>
            <person name="Ament-Velasquez S.L."/>
            <person name="Kruys A."/>
            <person name="Hutchinson M.I."/>
            <person name="Powell A.J."/>
            <person name="Barry K."/>
            <person name="Miller A.N."/>
            <person name="Grigoriev I.V."/>
            <person name="Debuchy R."/>
            <person name="Gladieux P."/>
            <person name="Thoren M.H."/>
            <person name="Johannesson H."/>
        </authorList>
    </citation>
    <scope>NUCLEOTIDE SEQUENCE</scope>
    <source>
        <strain evidence="3">CBS 118394</strain>
    </source>
</reference>
<name>A0AAE0LYQ9_9PEZI</name>
<dbReference type="SUPFAM" id="SSF47473">
    <property type="entry name" value="EF-hand"/>
    <property type="match status" value="1"/>
</dbReference>
<feature type="region of interest" description="Disordered" evidence="1">
    <location>
        <begin position="981"/>
        <end position="1047"/>
    </location>
</feature>
<dbReference type="PANTHER" id="PTHR47219">
    <property type="entry name" value="RAB GTPASE-ACTIVATING PROTEIN 1-LIKE"/>
    <property type="match status" value="1"/>
</dbReference>